<dbReference type="GO" id="GO:0005634">
    <property type="term" value="C:nucleus"/>
    <property type="evidence" value="ECO:0007669"/>
    <property type="project" value="UniProtKB-UniRule"/>
</dbReference>
<feature type="compositionally biased region" description="Basic and acidic residues" evidence="4">
    <location>
        <begin position="184"/>
        <end position="197"/>
    </location>
</feature>
<dbReference type="InterPro" id="IPR009071">
    <property type="entry name" value="HMG_box_dom"/>
</dbReference>
<protein>
    <recommendedName>
        <fullName evidence="5">HMG box domain-containing protein</fullName>
    </recommendedName>
</protein>
<gene>
    <name evidence="6" type="ORF">JAAARDRAFT_182275</name>
</gene>
<feature type="domain" description="HMG box" evidence="5">
    <location>
        <begin position="92"/>
        <end position="161"/>
    </location>
</feature>
<evidence type="ECO:0000256" key="4">
    <source>
        <dbReference type="SAM" id="MobiDB-lite"/>
    </source>
</evidence>
<evidence type="ECO:0000313" key="7">
    <source>
        <dbReference type="Proteomes" id="UP000027265"/>
    </source>
</evidence>
<feature type="region of interest" description="Disordered" evidence="4">
    <location>
        <begin position="63"/>
        <end position="90"/>
    </location>
</feature>
<feature type="region of interest" description="Disordered" evidence="4">
    <location>
        <begin position="167"/>
        <end position="197"/>
    </location>
</feature>
<evidence type="ECO:0000259" key="5">
    <source>
        <dbReference type="PROSITE" id="PS50118"/>
    </source>
</evidence>
<dbReference type="GO" id="GO:0000981">
    <property type="term" value="F:DNA-binding transcription factor activity, RNA polymerase II-specific"/>
    <property type="evidence" value="ECO:0007669"/>
    <property type="project" value="TreeGrafter"/>
</dbReference>
<sequence length="543" mass="59825">MCHPRCYAAQSLKSTRKNWIDGMPPLVDNPNPPMTFTFANDMSPLTFDTSIPPPPPRFEVFSEDTFISSPPHSPQLGPDRPSHAKKRDASYIPRPPNAFILFRSAFIRAENIPEKIEGNRSTLSKIIGKYWKTLPREEREIWEAKAVKAQAEHRQKYPDWRFRPGANALAKVKDGPKRRNNKKGRGEAEEEERSREKRCTKIADLLVKGKKGSDLAEALREYEKPEEVVGTLGQAIKAKEVEQTVKVEGGSDEGGIVMKGSPVGHHDEAAEPARVRCQTPDPATMEARFKVPLTAMFKRSSSAPAVDVYVPQSTTPGHGAQCNYNDTFALDIQSPLSVYSALSPVSSVDGQHEADTRVPSDVGFQTGGYTTPPPAAQCVQSVDPFSWYSTPVLSPTPEGTPFTFYSPSPSPLDPLASFVPSQAVQQSAQPISPGFYNTCQVDSSPANQQHSVLSSYSSLKGWAGDNVASRRASPLTSYLPLPSDPVYIVNNDGYEDQTGGNYQWWETQYQHIVGRHRFLPGEGQGFEKCVEGMRYAAYDCAAA</sequence>
<dbReference type="InterPro" id="IPR051356">
    <property type="entry name" value="SOX/SOX-like_TF"/>
</dbReference>
<evidence type="ECO:0000256" key="2">
    <source>
        <dbReference type="ARBA" id="ARBA00023242"/>
    </source>
</evidence>
<accession>A0A067PKB9</accession>
<keyword evidence="2 3" id="KW-0539">Nucleus</keyword>
<dbReference type="InterPro" id="IPR036910">
    <property type="entry name" value="HMG_box_dom_sf"/>
</dbReference>
<dbReference type="SUPFAM" id="SSF47095">
    <property type="entry name" value="HMG-box"/>
    <property type="match status" value="1"/>
</dbReference>
<dbReference type="PANTHER" id="PTHR45789:SF2">
    <property type="entry name" value="FI18025P1"/>
    <property type="match status" value="1"/>
</dbReference>
<dbReference type="Proteomes" id="UP000027265">
    <property type="component" value="Unassembled WGS sequence"/>
</dbReference>
<evidence type="ECO:0000313" key="6">
    <source>
        <dbReference type="EMBL" id="KDQ54300.1"/>
    </source>
</evidence>
<dbReference type="SMART" id="SM00398">
    <property type="entry name" value="HMG"/>
    <property type="match status" value="1"/>
</dbReference>
<dbReference type="CDD" id="cd01389">
    <property type="entry name" value="HMG-box_ROX1-like"/>
    <property type="match status" value="1"/>
</dbReference>
<name>A0A067PKB9_9AGAM</name>
<dbReference type="InParanoid" id="A0A067PKB9"/>
<dbReference type="GO" id="GO:0000978">
    <property type="term" value="F:RNA polymerase II cis-regulatory region sequence-specific DNA binding"/>
    <property type="evidence" value="ECO:0007669"/>
    <property type="project" value="TreeGrafter"/>
</dbReference>
<dbReference type="EMBL" id="KL197729">
    <property type="protein sequence ID" value="KDQ54300.1"/>
    <property type="molecule type" value="Genomic_DNA"/>
</dbReference>
<keyword evidence="7" id="KW-1185">Reference proteome</keyword>
<organism evidence="6 7">
    <name type="scientific">Jaapia argillacea MUCL 33604</name>
    <dbReference type="NCBI Taxonomy" id="933084"/>
    <lineage>
        <taxon>Eukaryota</taxon>
        <taxon>Fungi</taxon>
        <taxon>Dikarya</taxon>
        <taxon>Basidiomycota</taxon>
        <taxon>Agaricomycotina</taxon>
        <taxon>Agaricomycetes</taxon>
        <taxon>Agaricomycetidae</taxon>
        <taxon>Jaapiales</taxon>
        <taxon>Jaapiaceae</taxon>
        <taxon>Jaapia</taxon>
    </lineage>
</organism>
<feature type="DNA-binding region" description="HMG box" evidence="3">
    <location>
        <begin position="92"/>
        <end position="161"/>
    </location>
</feature>
<proteinExistence type="predicted"/>
<dbReference type="OrthoDB" id="6247875at2759"/>
<reference evidence="7" key="1">
    <citation type="journal article" date="2014" name="Proc. Natl. Acad. Sci. U.S.A.">
        <title>Extensive sampling of basidiomycete genomes demonstrates inadequacy of the white-rot/brown-rot paradigm for wood decay fungi.</title>
        <authorList>
            <person name="Riley R."/>
            <person name="Salamov A.A."/>
            <person name="Brown D.W."/>
            <person name="Nagy L.G."/>
            <person name="Floudas D."/>
            <person name="Held B.W."/>
            <person name="Levasseur A."/>
            <person name="Lombard V."/>
            <person name="Morin E."/>
            <person name="Otillar R."/>
            <person name="Lindquist E.A."/>
            <person name="Sun H."/>
            <person name="LaButti K.M."/>
            <person name="Schmutz J."/>
            <person name="Jabbour D."/>
            <person name="Luo H."/>
            <person name="Baker S.E."/>
            <person name="Pisabarro A.G."/>
            <person name="Walton J.D."/>
            <person name="Blanchette R.A."/>
            <person name="Henrissat B."/>
            <person name="Martin F."/>
            <person name="Cullen D."/>
            <person name="Hibbett D.S."/>
            <person name="Grigoriev I.V."/>
        </authorList>
    </citation>
    <scope>NUCLEOTIDE SEQUENCE [LARGE SCALE GENOMIC DNA]</scope>
    <source>
        <strain evidence="7">MUCL 33604</strain>
    </source>
</reference>
<dbReference type="Pfam" id="PF00505">
    <property type="entry name" value="HMG_box"/>
    <property type="match status" value="1"/>
</dbReference>
<dbReference type="PROSITE" id="PS50118">
    <property type="entry name" value="HMG_BOX_2"/>
    <property type="match status" value="1"/>
</dbReference>
<evidence type="ECO:0000256" key="3">
    <source>
        <dbReference type="PROSITE-ProRule" id="PRU00267"/>
    </source>
</evidence>
<dbReference type="Gene3D" id="1.10.30.10">
    <property type="entry name" value="High mobility group box domain"/>
    <property type="match status" value="1"/>
</dbReference>
<dbReference type="STRING" id="933084.A0A067PKB9"/>
<dbReference type="AlphaFoldDB" id="A0A067PKB9"/>
<dbReference type="PANTHER" id="PTHR45789">
    <property type="entry name" value="FI18025P1"/>
    <property type="match status" value="1"/>
</dbReference>
<keyword evidence="1 3" id="KW-0238">DNA-binding</keyword>
<dbReference type="HOGENOM" id="CLU_025635_0_0_1"/>
<evidence type="ECO:0000256" key="1">
    <source>
        <dbReference type="ARBA" id="ARBA00023125"/>
    </source>
</evidence>